<dbReference type="SUPFAM" id="SSF88659">
    <property type="entry name" value="Sigma3 and sigma4 domains of RNA polymerase sigma factors"/>
    <property type="match status" value="1"/>
</dbReference>
<protein>
    <submittedName>
        <fullName evidence="2">Sigma-70 family RNA polymerase sigma factor</fullName>
    </submittedName>
</protein>
<feature type="domain" description="RNA polymerase sigma factor 70 region 4 type 2" evidence="1">
    <location>
        <begin position="99"/>
        <end position="151"/>
    </location>
</feature>
<dbReference type="GO" id="GO:0016987">
    <property type="term" value="F:sigma factor activity"/>
    <property type="evidence" value="ECO:0007669"/>
    <property type="project" value="InterPro"/>
</dbReference>
<evidence type="ECO:0000313" key="3">
    <source>
        <dbReference type="Proteomes" id="UP000651482"/>
    </source>
</evidence>
<dbReference type="EMBL" id="JACRSN010000008">
    <property type="protein sequence ID" value="MBC8533660.1"/>
    <property type="molecule type" value="Genomic_DNA"/>
</dbReference>
<dbReference type="InterPro" id="IPR013324">
    <property type="entry name" value="RNA_pol_sigma_r3/r4-like"/>
</dbReference>
<keyword evidence="3" id="KW-1185">Reference proteome</keyword>
<organism evidence="2 3">
    <name type="scientific">Yeguia hominis</name>
    <dbReference type="NCBI Taxonomy" id="2763662"/>
    <lineage>
        <taxon>Bacteria</taxon>
        <taxon>Bacillati</taxon>
        <taxon>Bacillota</taxon>
        <taxon>Clostridia</taxon>
        <taxon>Eubacteriales</taxon>
        <taxon>Yeguiaceae</taxon>
        <taxon>Yeguia</taxon>
    </lineage>
</organism>
<comment type="caution">
    <text evidence="2">The sequence shown here is derived from an EMBL/GenBank/DDBJ whole genome shotgun (WGS) entry which is preliminary data.</text>
</comment>
<gene>
    <name evidence="2" type="ORF">IAG03_06510</name>
</gene>
<dbReference type="InterPro" id="IPR013249">
    <property type="entry name" value="RNA_pol_sigma70_r4_t2"/>
</dbReference>
<dbReference type="GO" id="GO:0003677">
    <property type="term" value="F:DNA binding"/>
    <property type="evidence" value="ECO:0007669"/>
    <property type="project" value="InterPro"/>
</dbReference>
<dbReference type="Gene3D" id="1.10.10.10">
    <property type="entry name" value="Winged helix-like DNA-binding domain superfamily/Winged helix DNA-binding domain"/>
    <property type="match status" value="1"/>
</dbReference>
<dbReference type="Pfam" id="PF08281">
    <property type="entry name" value="Sigma70_r4_2"/>
    <property type="match status" value="1"/>
</dbReference>
<sequence>MDEKRPKRRKDKYNPYTLTEKEDKHFLSFQDGQGMLRELQITKELFEVLNRFELDDLSILNEWDRHYEHSELTEISLYSRAAMPPESVEETVFRNLRYEALHRAIKQLPEVQRRRLILYYFMGLTYAQIAEKEGCTFQAIGKSISAAEKRLKKILE</sequence>
<dbReference type="AlphaFoldDB" id="A0A926HSB2"/>
<name>A0A926HSB2_9FIRM</name>
<dbReference type="Proteomes" id="UP000651482">
    <property type="component" value="Unassembled WGS sequence"/>
</dbReference>
<evidence type="ECO:0000313" key="2">
    <source>
        <dbReference type="EMBL" id="MBC8533660.1"/>
    </source>
</evidence>
<dbReference type="GO" id="GO:0006352">
    <property type="term" value="P:DNA-templated transcription initiation"/>
    <property type="evidence" value="ECO:0007669"/>
    <property type="project" value="InterPro"/>
</dbReference>
<reference evidence="2" key="1">
    <citation type="submission" date="2020-08" db="EMBL/GenBank/DDBJ databases">
        <title>Genome public.</title>
        <authorList>
            <person name="Liu C."/>
            <person name="Sun Q."/>
        </authorList>
    </citation>
    <scope>NUCLEOTIDE SEQUENCE</scope>
    <source>
        <strain evidence="2">NSJ-40</strain>
    </source>
</reference>
<dbReference type="RefSeq" id="WP_015523977.1">
    <property type="nucleotide sequence ID" value="NZ_JACRSN010000008.1"/>
</dbReference>
<evidence type="ECO:0000259" key="1">
    <source>
        <dbReference type="Pfam" id="PF08281"/>
    </source>
</evidence>
<dbReference type="InterPro" id="IPR036388">
    <property type="entry name" value="WH-like_DNA-bd_sf"/>
</dbReference>
<accession>A0A926HSB2</accession>
<proteinExistence type="predicted"/>